<dbReference type="PaxDb" id="584708-Apau_0068"/>
<organism evidence="3 4">
    <name type="scientific">Aminomonas paucivorans DSM 12260</name>
    <dbReference type="NCBI Taxonomy" id="584708"/>
    <lineage>
        <taxon>Bacteria</taxon>
        <taxon>Thermotogati</taxon>
        <taxon>Synergistota</taxon>
        <taxon>Synergistia</taxon>
        <taxon>Synergistales</taxon>
        <taxon>Synergistaceae</taxon>
        <taxon>Aminomonas</taxon>
    </lineage>
</organism>
<dbReference type="RefSeq" id="WP_006299646.1">
    <property type="nucleotide sequence ID" value="NZ_CM001022.1"/>
</dbReference>
<evidence type="ECO:0000256" key="1">
    <source>
        <dbReference type="PROSITE-ProRule" id="PRU00325"/>
    </source>
</evidence>
<sequence length="282" mass="31217">MERHRGGGYAIPQPVRVVGGIRAHNRKGDFARSWWGKRWLAALDAFDLGVRLGRGKNYARRGQVVSLEVAPGRVRARVQGTRAKPYEAEIRVRPFTPEERDLLGARLGEEPRNAARLLGGEMPQGMEGLCRSLGLSLFPEGRKDLEFSCTCPDPVTPCKHLAAVFLLLAEAFDGDPLLLLRLRGLDLEALRESLLREAREERLPVPQPLPPDPGAFWGTPELLPPPSLRPGGEVHAPWARRLGNLPFWRSFRPFLPSLETLSAALAEEARRRGEALSGEGKG</sequence>
<dbReference type="PROSITE" id="PS50966">
    <property type="entry name" value="ZF_SWIM"/>
    <property type="match status" value="1"/>
</dbReference>
<keyword evidence="1" id="KW-0479">Metal-binding</keyword>
<dbReference type="Proteomes" id="UP000005096">
    <property type="component" value="Chromosome"/>
</dbReference>
<evidence type="ECO:0000259" key="2">
    <source>
        <dbReference type="PROSITE" id="PS50966"/>
    </source>
</evidence>
<reference evidence="3 4" key="1">
    <citation type="journal article" date="2010" name="Stand. Genomic Sci.">
        <title>Non-contiguous finished genome sequence of Aminomonas paucivorans type strain (GLU-3).</title>
        <authorList>
            <person name="Pitluck S."/>
            <person name="Yasawong M."/>
            <person name="Held B."/>
            <person name="Lapidus A."/>
            <person name="Nolan M."/>
            <person name="Copeland A."/>
            <person name="Lucas S."/>
            <person name="Del Rio T.G."/>
            <person name="Tice H."/>
            <person name="Cheng J.F."/>
            <person name="Chertkov O."/>
            <person name="Goodwin L."/>
            <person name="Tapia R."/>
            <person name="Han C."/>
            <person name="Liolios K."/>
            <person name="Ivanova N."/>
            <person name="Mavromatis K."/>
            <person name="Ovchinnikova G."/>
            <person name="Pati A."/>
            <person name="Chen A."/>
            <person name="Palaniappan K."/>
            <person name="Land M."/>
            <person name="Hauser L."/>
            <person name="Chang Y.J."/>
            <person name="Jeffries C.D."/>
            <person name="Pukall R."/>
            <person name="Spring S."/>
            <person name="Rohde M."/>
            <person name="Sikorski J."/>
            <person name="Goker M."/>
            <person name="Woyke T."/>
            <person name="Bristow J."/>
            <person name="Eisen J.A."/>
            <person name="Markowitz V."/>
            <person name="Hugenholtz P."/>
            <person name="Kyrpides N.C."/>
            <person name="Klenk H.P."/>
        </authorList>
    </citation>
    <scope>NUCLEOTIDE SEQUENCE [LARGE SCALE GENOMIC DNA]</scope>
    <source>
        <strain evidence="3 4">DSM 12260</strain>
    </source>
</reference>
<dbReference type="PANTHER" id="PTHR38133:SF1">
    <property type="entry name" value="SLR1429 PROTEIN"/>
    <property type="match status" value="1"/>
</dbReference>
<name>E3CW50_9BACT</name>
<proteinExistence type="predicted"/>
<keyword evidence="4" id="KW-1185">Reference proteome</keyword>
<dbReference type="AlphaFoldDB" id="E3CW50"/>
<evidence type="ECO:0000313" key="4">
    <source>
        <dbReference type="Proteomes" id="UP000005096"/>
    </source>
</evidence>
<keyword evidence="1" id="KW-0863">Zinc-finger</keyword>
<dbReference type="InterPro" id="IPR007527">
    <property type="entry name" value="Znf_SWIM"/>
</dbReference>
<gene>
    <name evidence="3" type="ORF">Apau_0068</name>
</gene>
<feature type="domain" description="SWIM-type" evidence="2">
    <location>
        <begin position="134"/>
        <end position="169"/>
    </location>
</feature>
<dbReference type="eggNOG" id="COG4279">
    <property type="taxonomic scope" value="Bacteria"/>
</dbReference>
<dbReference type="PANTHER" id="PTHR38133">
    <property type="entry name" value="SLR1429 PROTEIN"/>
    <property type="match status" value="1"/>
</dbReference>
<dbReference type="EMBL" id="CM001022">
    <property type="protein sequence ID" value="EFQ22508.1"/>
    <property type="molecule type" value="Genomic_DNA"/>
</dbReference>
<evidence type="ECO:0000313" key="3">
    <source>
        <dbReference type="EMBL" id="EFQ22508.1"/>
    </source>
</evidence>
<dbReference type="STRING" id="584708.Apau_0068"/>
<accession>E3CW50</accession>
<dbReference type="GO" id="GO:0008270">
    <property type="term" value="F:zinc ion binding"/>
    <property type="evidence" value="ECO:0007669"/>
    <property type="project" value="UniProtKB-KW"/>
</dbReference>
<dbReference type="HOGENOM" id="CLU_053146_2_0_0"/>
<protein>
    <submittedName>
        <fullName evidence="3">Zinc finger SWIM domain protein</fullName>
    </submittedName>
</protein>
<dbReference type="OrthoDB" id="188274at2"/>
<keyword evidence="1" id="KW-0862">Zinc</keyword>